<reference evidence="10 11" key="1">
    <citation type="submission" date="2024-09" db="EMBL/GenBank/DDBJ databases">
        <authorList>
            <person name="Sun Q."/>
            <person name="Mori K."/>
        </authorList>
    </citation>
    <scope>NUCLEOTIDE SEQUENCE [LARGE SCALE GENOMIC DNA]</scope>
    <source>
        <strain evidence="10 11">TBRC 7907</strain>
    </source>
</reference>
<dbReference type="Proteomes" id="UP001589693">
    <property type="component" value="Unassembled WGS sequence"/>
</dbReference>
<dbReference type="GO" id="GO:0016740">
    <property type="term" value="F:transferase activity"/>
    <property type="evidence" value="ECO:0007669"/>
    <property type="project" value="UniProtKB-KW"/>
</dbReference>
<keyword evidence="3 6" id="KW-0133">Cell shape</keyword>
<keyword evidence="2 10" id="KW-0808">Transferase</keyword>
<proteinExistence type="predicted"/>
<gene>
    <name evidence="10" type="ORF">ACFFQA_37325</name>
</gene>
<keyword evidence="11" id="KW-1185">Reference proteome</keyword>
<dbReference type="PROSITE" id="PS52029">
    <property type="entry name" value="LD_TPASE"/>
    <property type="match status" value="1"/>
</dbReference>
<dbReference type="PANTHER" id="PTHR30582">
    <property type="entry name" value="L,D-TRANSPEPTIDASE"/>
    <property type="match status" value="1"/>
</dbReference>
<comment type="caution">
    <text evidence="10">The sequence shown here is derived from an EMBL/GenBank/DDBJ whole genome shotgun (WGS) entry which is preliminary data.</text>
</comment>
<protein>
    <submittedName>
        <fullName evidence="10">L,D-transpeptidase</fullName>
        <ecNumber evidence="10">2.-.-.-</ecNumber>
    </submittedName>
</protein>
<sequence length="191" mass="20572">MTVASLAAAGLLLAMPTVSHAQNAVQHNPLTSAATSEQPRVPFAGQPSGTGSQMPNTETGQPGLEPQPQPEARGVAPCPNRKARACVDLSSNRTWLLRDGKVVYGPVPITHGREGFRTPVGTFRVQFKSKYHRSSLFNFAPMPNAVFFHRGVAFHQGNLRNLSHGCIRLSAAASQMYFATLKIGDVVQVVR</sequence>
<feature type="compositionally biased region" description="Polar residues" evidence="7">
    <location>
        <begin position="47"/>
        <end position="59"/>
    </location>
</feature>
<evidence type="ECO:0000256" key="1">
    <source>
        <dbReference type="ARBA" id="ARBA00004752"/>
    </source>
</evidence>
<dbReference type="InterPro" id="IPR038063">
    <property type="entry name" value="Transpep_catalytic_dom"/>
</dbReference>
<evidence type="ECO:0000313" key="10">
    <source>
        <dbReference type="EMBL" id="MFB9909628.1"/>
    </source>
</evidence>
<feature type="signal peptide" evidence="8">
    <location>
        <begin position="1"/>
        <end position="21"/>
    </location>
</feature>
<dbReference type="CDD" id="cd16913">
    <property type="entry name" value="YkuD_like"/>
    <property type="match status" value="1"/>
</dbReference>
<name>A0ABV6AB52_9PSEU</name>
<dbReference type="PANTHER" id="PTHR30582:SF33">
    <property type="entry name" value="EXPORTED PROTEIN"/>
    <property type="match status" value="1"/>
</dbReference>
<dbReference type="EC" id="2.-.-.-" evidence="10"/>
<keyword evidence="8" id="KW-0732">Signal</keyword>
<evidence type="ECO:0000256" key="4">
    <source>
        <dbReference type="ARBA" id="ARBA00022984"/>
    </source>
</evidence>
<evidence type="ECO:0000259" key="9">
    <source>
        <dbReference type="PROSITE" id="PS52029"/>
    </source>
</evidence>
<keyword evidence="5 6" id="KW-0961">Cell wall biogenesis/degradation</keyword>
<evidence type="ECO:0000256" key="5">
    <source>
        <dbReference type="ARBA" id="ARBA00023316"/>
    </source>
</evidence>
<dbReference type="InterPro" id="IPR050979">
    <property type="entry name" value="LD-transpeptidase"/>
</dbReference>
<dbReference type="InterPro" id="IPR005490">
    <property type="entry name" value="LD_TPept_cat_dom"/>
</dbReference>
<dbReference type="Pfam" id="PF03734">
    <property type="entry name" value="YkuD"/>
    <property type="match status" value="1"/>
</dbReference>
<evidence type="ECO:0000256" key="8">
    <source>
        <dbReference type="SAM" id="SignalP"/>
    </source>
</evidence>
<dbReference type="RefSeq" id="WP_377862541.1">
    <property type="nucleotide sequence ID" value="NZ_JBHLZU010000037.1"/>
</dbReference>
<feature type="active site" description="Proton donor/acceptor" evidence="6">
    <location>
        <position position="149"/>
    </location>
</feature>
<evidence type="ECO:0000256" key="3">
    <source>
        <dbReference type="ARBA" id="ARBA00022960"/>
    </source>
</evidence>
<dbReference type="EMBL" id="JBHLZU010000037">
    <property type="protein sequence ID" value="MFB9909628.1"/>
    <property type="molecule type" value="Genomic_DNA"/>
</dbReference>
<organism evidence="10 11">
    <name type="scientific">Allokutzneria oryzae</name>
    <dbReference type="NCBI Taxonomy" id="1378989"/>
    <lineage>
        <taxon>Bacteria</taxon>
        <taxon>Bacillati</taxon>
        <taxon>Actinomycetota</taxon>
        <taxon>Actinomycetes</taxon>
        <taxon>Pseudonocardiales</taxon>
        <taxon>Pseudonocardiaceae</taxon>
        <taxon>Allokutzneria</taxon>
    </lineage>
</organism>
<feature type="region of interest" description="Disordered" evidence="7">
    <location>
        <begin position="30"/>
        <end position="79"/>
    </location>
</feature>
<feature type="domain" description="L,D-TPase catalytic" evidence="9">
    <location>
        <begin position="83"/>
        <end position="190"/>
    </location>
</feature>
<dbReference type="Gene3D" id="2.40.440.10">
    <property type="entry name" value="L,D-transpeptidase catalytic domain-like"/>
    <property type="match status" value="1"/>
</dbReference>
<evidence type="ECO:0000256" key="7">
    <source>
        <dbReference type="SAM" id="MobiDB-lite"/>
    </source>
</evidence>
<evidence type="ECO:0000256" key="2">
    <source>
        <dbReference type="ARBA" id="ARBA00022679"/>
    </source>
</evidence>
<evidence type="ECO:0000313" key="11">
    <source>
        <dbReference type="Proteomes" id="UP001589693"/>
    </source>
</evidence>
<feature type="active site" description="Nucleophile" evidence="6">
    <location>
        <position position="166"/>
    </location>
</feature>
<comment type="pathway">
    <text evidence="1 6">Cell wall biogenesis; peptidoglycan biosynthesis.</text>
</comment>
<feature type="chain" id="PRO_5047498936" evidence="8">
    <location>
        <begin position="22"/>
        <end position="191"/>
    </location>
</feature>
<keyword evidence="4 6" id="KW-0573">Peptidoglycan synthesis</keyword>
<evidence type="ECO:0000256" key="6">
    <source>
        <dbReference type="PROSITE-ProRule" id="PRU01373"/>
    </source>
</evidence>
<dbReference type="SUPFAM" id="SSF141523">
    <property type="entry name" value="L,D-transpeptidase catalytic domain-like"/>
    <property type="match status" value="1"/>
</dbReference>
<accession>A0ABV6AB52</accession>